<dbReference type="AlphaFoldDB" id="A0AAV8XD12"/>
<accession>A0AAV8XD12</accession>
<gene>
    <name evidence="2" type="ORF">NQ318_010942</name>
</gene>
<proteinExistence type="predicted"/>
<dbReference type="EMBL" id="JAPWTK010000703">
    <property type="protein sequence ID" value="KAJ8936915.1"/>
    <property type="molecule type" value="Genomic_DNA"/>
</dbReference>
<feature type="compositionally biased region" description="Basic and acidic residues" evidence="1">
    <location>
        <begin position="14"/>
        <end position="40"/>
    </location>
</feature>
<evidence type="ECO:0000313" key="3">
    <source>
        <dbReference type="Proteomes" id="UP001162162"/>
    </source>
</evidence>
<dbReference type="Proteomes" id="UP001162162">
    <property type="component" value="Unassembled WGS sequence"/>
</dbReference>
<reference evidence="2" key="1">
    <citation type="journal article" date="2023" name="Insect Mol. Biol.">
        <title>Genome sequencing provides insights into the evolution of gene families encoding plant cell wall-degrading enzymes in longhorned beetles.</title>
        <authorList>
            <person name="Shin N.R."/>
            <person name="Okamura Y."/>
            <person name="Kirsch R."/>
            <person name="Pauchet Y."/>
        </authorList>
    </citation>
    <scope>NUCLEOTIDE SEQUENCE</scope>
    <source>
        <strain evidence="2">AMC_N1</strain>
    </source>
</reference>
<evidence type="ECO:0000313" key="2">
    <source>
        <dbReference type="EMBL" id="KAJ8936915.1"/>
    </source>
</evidence>
<evidence type="ECO:0000256" key="1">
    <source>
        <dbReference type="SAM" id="MobiDB-lite"/>
    </source>
</evidence>
<name>A0AAV8XD12_9CUCU</name>
<comment type="caution">
    <text evidence="2">The sequence shown here is derived from an EMBL/GenBank/DDBJ whole genome shotgun (WGS) entry which is preliminary data.</text>
</comment>
<organism evidence="2 3">
    <name type="scientific">Aromia moschata</name>
    <dbReference type="NCBI Taxonomy" id="1265417"/>
    <lineage>
        <taxon>Eukaryota</taxon>
        <taxon>Metazoa</taxon>
        <taxon>Ecdysozoa</taxon>
        <taxon>Arthropoda</taxon>
        <taxon>Hexapoda</taxon>
        <taxon>Insecta</taxon>
        <taxon>Pterygota</taxon>
        <taxon>Neoptera</taxon>
        <taxon>Endopterygota</taxon>
        <taxon>Coleoptera</taxon>
        <taxon>Polyphaga</taxon>
        <taxon>Cucujiformia</taxon>
        <taxon>Chrysomeloidea</taxon>
        <taxon>Cerambycidae</taxon>
        <taxon>Cerambycinae</taxon>
        <taxon>Callichromatini</taxon>
        <taxon>Aromia</taxon>
    </lineage>
</organism>
<feature type="region of interest" description="Disordered" evidence="1">
    <location>
        <begin position="1"/>
        <end position="52"/>
    </location>
</feature>
<sequence length="52" mass="6190">MDDDKRTVKRQKGERKSGDRRTNGGDRRTNDDDKRTETRRRGVIRKFVSPNK</sequence>
<protein>
    <submittedName>
        <fullName evidence="2">Uncharacterized protein</fullName>
    </submittedName>
</protein>
<keyword evidence="3" id="KW-1185">Reference proteome</keyword>